<evidence type="ECO:0000313" key="2">
    <source>
        <dbReference type="EMBL" id="EEC05477.1"/>
    </source>
</evidence>
<dbReference type="InParanoid" id="B7PFV5"/>
<keyword evidence="4" id="KW-1185">Reference proteome</keyword>
<dbReference type="EMBL" id="DS704151">
    <property type="protein sequence ID" value="EEC05477.1"/>
    <property type="molecule type" value="Genomic_DNA"/>
</dbReference>
<feature type="compositionally biased region" description="Polar residues" evidence="1">
    <location>
        <begin position="1"/>
        <end position="15"/>
    </location>
</feature>
<gene>
    <name evidence="2" type="ORF">IscW_ISCW004982</name>
</gene>
<name>B7PFV5_IXOSC</name>
<evidence type="ECO:0000256" key="1">
    <source>
        <dbReference type="SAM" id="MobiDB-lite"/>
    </source>
</evidence>
<proteinExistence type="predicted"/>
<dbReference type="Proteomes" id="UP000001555">
    <property type="component" value="Unassembled WGS sequence"/>
</dbReference>
<dbReference type="PaxDb" id="6945-B7PFV5"/>
<dbReference type="AlphaFoldDB" id="B7PFV5"/>
<dbReference type="HOGENOM" id="CLU_2362036_0_0_1"/>
<dbReference type="EMBL" id="ABJB010801572">
    <property type="status" value="NOT_ANNOTATED_CDS"/>
    <property type="molecule type" value="Genomic_DNA"/>
</dbReference>
<evidence type="ECO:0000313" key="4">
    <source>
        <dbReference type="Proteomes" id="UP000001555"/>
    </source>
</evidence>
<accession>B7PFV5</accession>
<protein>
    <submittedName>
        <fullName evidence="2 3">Uncharacterized protein</fullName>
    </submittedName>
</protein>
<reference evidence="2 4" key="1">
    <citation type="submission" date="2008-03" db="EMBL/GenBank/DDBJ databases">
        <title>Annotation of Ixodes scapularis.</title>
        <authorList>
            <consortium name="Ixodes scapularis Genome Project Consortium"/>
            <person name="Caler E."/>
            <person name="Hannick L.I."/>
            <person name="Bidwell S."/>
            <person name="Joardar V."/>
            <person name="Thiagarajan M."/>
            <person name="Amedeo P."/>
            <person name="Galinsky K.J."/>
            <person name="Schobel S."/>
            <person name="Inman J."/>
            <person name="Hostetler J."/>
            <person name="Miller J."/>
            <person name="Hammond M."/>
            <person name="Megy K."/>
            <person name="Lawson D."/>
            <person name="Kodira C."/>
            <person name="Sutton G."/>
            <person name="Meyer J."/>
            <person name="Hill C.A."/>
            <person name="Birren B."/>
            <person name="Nene V."/>
            <person name="Collins F."/>
            <person name="Alarcon-Chaidez F."/>
            <person name="Wikel S."/>
            <person name="Strausberg R."/>
        </authorList>
    </citation>
    <scope>NUCLEOTIDE SEQUENCE [LARGE SCALE GENOMIC DNA]</scope>
    <source>
        <strain evidence="4">Wikel</strain>
        <strain evidence="2">Wikel colony</strain>
    </source>
</reference>
<evidence type="ECO:0000313" key="3">
    <source>
        <dbReference type="EnsemblMetazoa" id="ISCW004982-PA"/>
    </source>
</evidence>
<dbReference type="EnsemblMetazoa" id="ISCW004982-RA">
    <property type="protein sequence ID" value="ISCW004982-PA"/>
    <property type="gene ID" value="ISCW004982"/>
</dbReference>
<dbReference type="VEuPathDB" id="VectorBase:ISCW004982"/>
<organism>
    <name type="scientific">Ixodes scapularis</name>
    <name type="common">Black-legged tick</name>
    <name type="synonym">Deer tick</name>
    <dbReference type="NCBI Taxonomy" id="6945"/>
    <lineage>
        <taxon>Eukaryota</taxon>
        <taxon>Metazoa</taxon>
        <taxon>Ecdysozoa</taxon>
        <taxon>Arthropoda</taxon>
        <taxon>Chelicerata</taxon>
        <taxon>Arachnida</taxon>
        <taxon>Acari</taxon>
        <taxon>Parasitiformes</taxon>
        <taxon>Ixodida</taxon>
        <taxon>Ixodoidea</taxon>
        <taxon>Ixodidae</taxon>
        <taxon>Ixodinae</taxon>
        <taxon>Ixodes</taxon>
    </lineage>
</organism>
<sequence length="96" mass="9593">MSSSELGQTAVNGSTGARGPCGGGTRSPSAPGPSGAAPSPDPLVRGVPPRLPPGGNSRRRRGVGRPPADTSGSRASFTVRRISAAYLMEIAVPDAR</sequence>
<feature type="region of interest" description="Disordered" evidence="1">
    <location>
        <begin position="1"/>
        <end position="76"/>
    </location>
</feature>
<feature type="compositionally biased region" description="Low complexity" evidence="1">
    <location>
        <begin position="26"/>
        <end position="56"/>
    </location>
</feature>
<reference evidence="3" key="2">
    <citation type="submission" date="2020-05" db="UniProtKB">
        <authorList>
            <consortium name="EnsemblMetazoa"/>
        </authorList>
    </citation>
    <scope>IDENTIFICATION</scope>
    <source>
        <strain evidence="3">wikel</strain>
    </source>
</reference>